<dbReference type="PROSITE" id="PS51257">
    <property type="entry name" value="PROKAR_LIPOPROTEIN"/>
    <property type="match status" value="1"/>
</dbReference>
<accession>A0AA46Y879</accession>
<reference evidence="2" key="1">
    <citation type="submission" date="2022-06" db="EMBL/GenBank/DDBJ databases">
        <title>Dynamics of rice microbiomes reveals core vertical transmitted seed endophytes.</title>
        <authorList>
            <person name="Liao K."/>
            <person name="Zhang X."/>
        </authorList>
    </citation>
    <scope>NUCLEOTIDE SEQUENCE</scope>
    <source>
        <strain evidence="2">JR3-14</strain>
    </source>
</reference>
<dbReference type="EMBL" id="CP099534">
    <property type="protein sequence ID" value="UYK88528.1"/>
    <property type="molecule type" value="Genomic_DNA"/>
</dbReference>
<keyword evidence="1" id="KW-0732">Signal</keyword>
<sequence>MAKLSCWLGLTGFFLVGCANVSTSEAVAAVSGDAICKQAADWGSGGSLSAQQIMPTIIGNEVGVTYHFDLRGTGGLRSLDASCGSGSYAECNFTAHRLDGKAYQFSELSTFGLWQVQGRLYLLYRIVSPKNDAAARKRRLVELAEPPVEICNQIGDYSDLM</sequence>
<protein>
    <recommendedName>
        <fullName evidence="4">Lipoprotein</fullName>
    </recommendedName>
</protein>
<dbReference type="AlphaFoldDB" id="A0AA46Y879"/>
<organism evidence="2 3">
    <name type="scientific">Xanthomonas sacchari</name>
    <dbReference type="NCBI Taxonomy" id="56458"/>
    <lineage>
        <taxon>Bacteria</taxon>
        <taxon>Pseudomonadati</taxon>
        <taxon>Pseudomonadota</taxon>
        <taxon>Gammaproteobacteria</taxon>
        <taxon>Lysobacterales</taxon>
        <taxon>Lysobacteraceae</taxon>
        <taxon>Xanthomonas</taxon>
    </lineage>
</organism>
<dbReference type="RefSeq" id="WP_223875602.1">
    <property type="nucleotide sequence ID" value="NZ_CP099534.1"/>
</dbReference>
<dbReference type="Proteomes" id="UP001164392">
    <property type="component" value="Chromosome"/>
</dbReference>
<evidence type="ECO:0000256" key="1">
    <source>
        <dbReference type="SAM" id="SignalP"/>
    </source>
</evidence>
<evidence type="ECO:0000313" key="2">
    <source>
        <dbReference type="EMBL" id="UYK88528.1"/>
    </source>
</evidence>
<name>A0AA46Y879_9XANT</name>
<evidence type="ECO:0008006" key="4">
    <source>
        <dbReference type="Google" id="ProtNLM"/>
    </source>
</evidence>
<gene>
    <name evidence="2" type="ORF">NG824_18975</name>
</gene>
<evidence type="ECO:0000313" key="3">
    <source>
        <dbReference type="Proteomes" id="UP001164392"/>
    </source>
</evidence>
<feature type="chain" id="PRO_5041290918" description="Lipoprotein" evidence="1">
    <location>
        <begin position="20"/>
        <end position="161"/>
    </location>
</feature>
<feature type="signal peptide" evidence="1">
    <location>
        <begin position="1"/>
        <end position="19"/>
    </location>
</feature>
<proteinExistence type="predicted"/>